<feature type="chain" id="PRO_5042039275" description="Right handed beta helix domain-containing protein" evidence="1">
    <location>
        <begin position="22"/>
        <end position="342"/>
    </location>
</feature>
<feature type="signal peptide" evidence="1">
    <location>
        <begin position="1"/>
        <end position="21"/>
    </location>
</feature>
<dbReference type="SUPFAM" id="SSF51126">
    <property type="entry name" value="Pectin lyase-like"/>
    <property type="match status" value="1"/>
</dbReference>
<name>A0AAC8XLN7_9ALTE</name>
<organism evidence="2 3">
    <name type="scientific">Alteromonas mediterranea</name>
    <dbReference type="NCBI Taxonomy" id="314275"/>
    <lineage>
        <taxon>Bacteria</taxon>
        <taxon>Pseudomonadati</taxon>
        <taxon>Pseudomonadota</taxon>
        <taxon>Gammaproteobacteria</taxon>
        <taxon>Alteromonadales</taxon>
        <taxon>Alteromonadaceae</taxon>
        <taxon>Alteromonas/Salinimonas group</taxon>
        <taxon>Alteromonas</taxon>
    </lineage>
</organism>
<dbReference type="EMBL" id="CP013928">
    <property type="protein sequence ID" value="AMJ79301.1"/>
    <property type="molecule type" value="Genomic_DNA"/>
</dbReference>
<gene>
    <name evidence="2" type="ORF">AV942_13875</name>
</gene>
<evidence type="ECO:0008006" key="4">
    <source>
        <dbReference type="Google" id="ProtNLM"/>
    </source>
</evidence>
<keyword evidence="1" id="KW-0732">Signal</keyword>
<evidence type="ECO:0000256" key="1">
    <source>
        <dbReference type="SAM" id="SignalP"/>
    </source>
</evidence>
<protein>
    <recommendedName>
        <fullName evidence="4">Right handed beta helix domain-containing protein</fullName>
    </recommendedName>
</protein>
<sequence length="342" mass="37256">MLKFAVIPVCILIAFSFNALANGVLVDGKPFASLKSAISSIKDGSRIYLEAGTYTEGVYIKASNIAILGEPGVVFDGALADGKAALVLAGDNVEVESVECANITAPAGNGACIRFEGANLVARDIHVHDCESGIMTAGDAGKVEVSYSRFERLGNRNGYSHALYIKADELHFRYSSVLSTKMQGSGIKSRSKKVVVENSIIATLDGVDSRLIDMANYGELIVRDSILQQGNNSSNSQLIAYGLEKKIKREFEINKIVIKDNLIFFDRRQANVLMRSRLEDERIISGNVFVGDFNNPSEFVEGNLWYLSRAKARVAAAPYLPEIHEKNVVIDTIRVIGEAQND</sequence>
<dbReference type="InterPro" id="IPR011050">
    <property type="entry name" value="Pectin_lyase_fold/virulence"/>
</dbReference>
<dbReference type="Gene3D" id="2.160.20.10">
    <property type="entry name" value="Single-stranded right-handed beta-helix, Pectin lyase-like"/>
    <property type="match status" value="1"/>
</dbReference>
<dbReference type="RefSeq" id="WP_015067649.1">
    <property type="nucleotide sequence ID" value="NZ_CP013928.1"/>
</dbReference>
<dbReference type="InterPro" id="IPR012334">
    <property type="entry name" value="Pectin_lyas_fold"/>
</dbReference>
<evidence type="ECO:0000313" key="3">
    <source>
        <dbReference type="Proteomes" id="UP000061468"/>
    </source>
</evidence>
<reference evidence="2 3" key="1">
    <citation type="submission" date="2015-12" db="EMBL/GenBank/DDBJ databases">
        <title>Intraspecies pangenome expansion in the marine bacterium Alteromonas.</title>
        <authorList>
            <person name="Lopez-Perez M."/>
            <person name="Rodriguez-Valera F."/>
        </authorList>
    </citation>
    <scope>NUCLEOTIDE SEQUENCE [LARGE SCALE GENOMIC DNA]</scope>
    <source>
        <strain evidence="2 3">UM8</strain>
    </source>
</reference>
<accession>A0AAC8XLN7</accession>
<evidence type="ECO:0000313" key="2">
    <source>
        <dbReference type="EMBL" id="AMJ79301.1"/>
    </source>
</evidence>
<dbReference type="Proteomes" id="UP000061468">
    <property type="component" value="Chromosome"/>
</dbReference>
<proteinExistence type="predicted"/>
<dbReference type="AlphaFoldDB" id="A0AAC8XLN7"/>